<dbReference type="PANTHER" id="PTHR22879:SF2">
    <property type="entry name" value="NUT FAMILY MEMBER 2F-RELATED"/>
    <property type="match status" value="1"/>
</dbReference>
<evidence type="ECO:0000256" key="1">
    <source>
        <dbReference type="ARBA" id="ARBA00010586"/>
    </source>
</evidence>
<feature type="non-terminal residue" evidence="3">
    <location>
        <position position="1"/>
    </location>
</feature>
<evidence type="ECO:0000259" key="2">
    <source>
        <dbReference type="Pfam" id="PF12881"/>
    </source>
</evidence>
<comment type="caution">
    <text evidence="3">The sequence shown here is derived from an EMBL/GenBank/DDBJ whole genome shotgun (WGS) entry which is preliminary data.</text>
</comment>
<dbReference type="Proteomes" id="UP001266305">
    <property type="component" value="Unassembled WGS sequence"/>
</dbReference>
<evidence type="ECO:0000313" key="4">
    <source>
        <dbReference type="Proteomes" id="UP001266305"/>
    </source>
</evidence>
<dbReference type="EMBL" id="JASSZA010000001">
    <property type="protein sequence ID" value="KAK2119858.1"/>
    <property type="molecule type" value="Genomic_DNA"/>
</dbReference>
<keyword evidence="4" id="KW-1185">Reference proteome</keyword>
<name>A0ABQ9WGF8_SAGOE</name>
<dbReference type="PANTHER" id="PTHR22879">
    <property type="entry name" value="NUT FAMILY MEMBER 1"/>
    <property type="match status" value="1"/>
</dbReference>
<accession>A0ABQ9WGF8</accession>
<proteinExistence type="inferred from homology"/>
<dbReference type="InterPro" id="IPR024310">
    <property type="entry name" value="NUT"/>
</dbReference>
<dbReference type="Pfam" id="PF12881">
    <property type="entry name" value="NUT"/>
    <property type="match status" value="1"/>
</dbReference>
<sequence length="98" mass="10102">YPVLGPGVPENPGASMPVFTALSFATPAPGPAHWPPLLTAVLPLGGHLVLFAFPRTPLVAGQDGRGRNWAGASNVLVQMGTEVVPVKALQAQTLVLTQ</sequence>
<feature type="non-terminal residue" evidence="3">
    <location>
        <position position="98"/>
    </location>
</feature>
<feature type="domain" description="Nuclear Testis protein N-terminal" evidence="2">
    <location>
        <begin position="11"/>
        <end position="98"/>
    </location>
</feature>
<gene>
    <name evidence="3" type="primary">NUTM2F_3</name>
    <name evidence="3" type="ORF">P7K49_001244</name>
</gene>
<evidence type="ECO:0000313" key="3">
    <source>
        <dbReference type="EMBL" id="KAK2119858.1"/>
    </source>
</evidence>
<protein>
    <submittedName>
        <fullName evidence="3">NUT member 2F</fullName>
    </submittedName>
</protein>
<reference evidence="3 4" key="1">
    <citation type="submission" date="2023-05" db="EMBL/GenBank/DDBJ databases">
        <title>B98-5 Cell Line De Novo Hybrid Assembly: An Optical Mapping Approach.</title>
        <authorList>
            <person name="Kananen K."/>
            <person name="Auerbach J.A."/>
            <person name="Kautto E."/>
            <person name="Blachly J.S."/>
        </authorList>
    </citation>
    <scope>NUCLEOTIDE SEQUENCE [LARGE SCALE GENOMIC DNA]</scope>
    <source>
        <strain evidence="3">B95-8</strain>
        <tissue evidence="3">Cell line</tissue>
    </source>
</reference>
<organism evidence="3 4">
    <name type="scientific">Saguinus oedipus</name>
    <name type="common">Cotton-top tamarin</name>
    <name type="synonym">Oedipomidas oedipus</name>
    <dbReference type="NCBI Taxonomy" id="9490"/>
    <lineage>
        <taxon>Eukaryota</taxon>
        <taxon>Metazoa</taxon>
        <taxon>Chordata</taxon>
        <taxon>Craniata</taxon>
        <taxon>Vertebrata</taxon>
        <taxon>Euteleostomi</taxon>
        <taxon>Mammalia</taxon>
        <taxon>Eutheria</taxon>
        <taxon>Euarchontoglires</taxon>
        <taxon>Primates</taxon>
        <taxon>Haplorrhini</taxon>
        <taxon>Platyrrhini</taxon>
        <taxon>Cebidae</taxon>
        <taxon>Callitrichinae</taxon>
        <taxon>Saguinus</taxon>
    </lineage>
</organism>
<dbReference type="InterPro" id="IPR024309">
    <property type="entry name" value="NUT_N"/>
</dbReference>
<comment type="similarity">
    <text evidence="1">Belongs to the NUT family.</text>
</comment>